<comment type="caution">
    <text evidence="1">The sequence shown here is derived from an EMBL/GenBank/DDBJ whole genome shotgun (WGS) entry which is preliminary data.</text>
</comment>
<keyword evidence="2" id="KW-1185">Reference proteome</keyword>
<evidence type="ECO:0000313" key="2">
    <source>
        <dbReference type="Proteomes" id="UP001230649"/>
    </source>
</evidence>
<gene>
    <name evidence="1" type="ORF">QFC20_006127</name>
</gene>
<proteinExistence type="predicted"/>
<dbReference type="EMBL" id="JASBWS010000100">
    <property type="protein sequence ID" value="KAJ9097781.1"/>
    <property type="molecule type" value="Genomic_DNA"/>
</dbReference>
<sequence>MIAPRALLGAFTALALVGANNTATDVCITTDASGLVLAAGNHRTVLVTSPTSPSSTHRLAASLAGDIRKTVPSSTVDVLNSTSLSSLRAKPSGETWIVLGALDESPLVNEAVNATGINVSGTRGQWEAWTIGKGVAGNSEVIVVAGADRRGTAYAAYTLSEQMGVSPWYWYAVFLPELVPSLTPLR</sequence>
<reference evidence="1" key="1">
    <citation type="submission" date="2023-04" db="EMBL/GenBank/DDBJ databases">
        <title>Draft Genome sequencing of Naganishia species isolated from polar environments using Oxford Nanopore Technology.</title>
        <authorList>
            <person name="Leo P."/>
            <person name="Venkateswaran K."/>
        </authorList>
    </citation>
    <scope>NUCLEOTIDE SEQUENCE</scope>
    <source>
        <strain evidence="1">MNA-CCFEE 5262</strain>
    </source>
</reference>
<protein>
    <submittedName>
        <fullName evidence="1">Uncharacterized protein</fullName>
    </submittedName>
</protein>
<dbReference type="Proteomes" id="UP001230649">
    <property type="component" value="Unassembled WGS sequence"/>
</dbReference>
<evidence type="ECO:0000313" key="1">
    <source>
        <dbReference type="EMBL" id="KAJ9097781.1"/>
    </source>
</evidence>
<accession>A0ACC2VGP0</accession>
<organism evidence="1 2">
    <name type="scientific">Naganishia adeliensis</name>
    <dbReference type="NCBI Taxonomy" id="92952"/>
    <lineage>
        <taxon>Eukaryota</taxon>
        <taxon>Fungi</taxon>
        <taxon>Dikarya</taxon>
        <taxon>Basidiomycota</taxon>
        <taxon>Agaricomycotina</taxon>
        <taxon>Tremellomycetes</taxon>
        <taxon>Filobasidiales</taxon>
        <taxon>Filobasidiaceae</taxon>
        <taxon>Naganishia</taxon>
    </lineage>
</organism>
<name>A0ACC2VGP0_9TREE</name>